<dbReference type="EMBL" id="AMGV01000011">
    <property type="protein sequence ID" value="KEF53912.1"/>
    <property type="molecule type" value="Genomic_DNA"/>
</dbReference>
<gene>
    <name evidence="1" type="ORF">A1O9_09707</name>
</gene>
<evidence type="ECO:0000313" key="2">
    <source>
        <dbReference type="Proteomes" id="UP000027920"/>
    </source>
</evidence>
<protein>
    <submittedName>
        <fullName evidence="1">Uncharacterized protein</fullName>
    </submittedName>
</protein>
<accession>A0A072P2I6</accession>
<keyword evidence="2" id="KW-1185">Reference proteome</keyword>
<sequence length="77" mass="8531">QPNGRRVMICHIKGWKFPPPGSHNPESDTDYVEAPYVFPIVGGRKVENLRSNIAALSLDLIEDDMDEVESAVPIKLG</sequence>
<comment type="caution">
    <text evidence="1">The sequence shown here is derived from an EMBL/GenBank/DDBJ whole genome shotgun (WGS) entry which is preliminary data.</text>
</comment>
<dbReference type="SUPFAM" id="SSF51430">
    <property type="entry name" value="NAD(P)-linked oxidoreductase"/>
    <property type="match status" value="1"/>
</dbReference>
<name>A0A072P2I6_9EURO</name>
<organism evidence="1 2">
    <name type="scientific">Exophiala aquamarina CBS 119918</name>
    <dbReference type="NCBI Taxonomy" id="1182545"/>
    <lineage>
        <taxon>Eukaryota</taxon>
        <taxon>Fungi</taxon>
        <taxon>Dikarya</taxon>
        <taxon>Ascomycota</taxon>
        <taxon>Pezizomycotina</taxon>
        <taxon>Eurotiomycetes</taxon>
        <taxon>Chaetothyriomycetidae</taxon>
        <taxon>Chaetothyriales</taxon>
        <taxon>Herpotrichiellaceae</taxon>
        <taxon>Exophiala</taxon>
    </lineage>
</organism>
<dbReference type="AlphaFoldDB" id="A0A072P2I6"/>
<evidence type="ECO:0000313" key="1">
    <source>
        <dbReference type="EMBL" id="KEF53912.1"/>
    </source>
</evidence>
<feature type="non-terminal residue" evidence="1">
    <location>
        <position position="1"/>
    </location>
</feature>
<dbReference type="VEuPathDB" id="FungiDB:A1O9_09707"/>
<dbReference type="RefSeq" id="XP_013256502.1">
    <property type="nucleotide sequence ID" value="XM_013401048.1"/>
</dbReference>
<dbReference type="OrthoDB" id="4526596at2759"/>
<reference evidence="1 2" key="1">
    <citation type="submission" date="2013-03" db="EMBL/GenBank/DDBJ databases">
        <title>The Genome Sequence of Exophiala aquamarina CBS 119918.</title>
        <authorList>
            <consortium name="The Broad Institute Genomics Platform"/>
            <person name="Cuomo C."/>
            <person name="de Hoog S."/>
            <person name="Gorbushina A."/>
            <person name="Walker B."/>
            <person name="Young S.K."/>
            <person name="Zeng Q."/>
            <person name="Gargeya S."/>
            <person name="Fitzgerald M."/>
            <person name="Haas B."/>
            <person name="Abouelleil A."/>
            <person name="Allen A.W."/>
            <person name="Alvarado L."/>
            <person name="Arachchi H.M."/>
            <person name="Berlin A.M."/>
            <person name="Chapman S.B."/>
            <person name="Gainer-Dewar J."/>
            <person name="Goldberg J."/>
            <person name="Griggs A."/>
            <person name="Gujja S."/>
            <person name="Hansen M."/>
            <person name="Howarth C."/>
            <person name="Imamovic A."/>
            <person name="Ireland A."/>
            <person name="Larimer J."/>
            <person name="McCowan C."/>
            <person name="Murphy C."/>
            <person name="Pearson M."/>
            <person name="Poon T.W."/>
            <person name="Priest M."/>
            <person name="Roberts A."/>
            <person name="Saif S."/>
            <person name="Shea T."/>
            <person name="Sisk P."/>
            <person name="Sykes S."/>
            <person name="Wortman J."/>
            <person name="Nusbaum C."/>
            <person name="Birren B."/>
        </authorList>
    </citation>
    <scope>NUCLEOTIDE SEQUENCE [LARGE SCALE GENOMIC DNA]</scope>
    <source>
        <strain evidence="1 2">CBS 119918</strain>
    </source>
</reference>
<dbReference type="InterPro" id="IPR036812">
    <property type="entry name" value="NAD(P)_OxRdtase_dom_sf"/>
</dbReference>
<dbReference type="HOGENOM" id="CLU_2644640_0_0_1"/>
<dbReference type="Proteomes" id="UP000027920">
    <property type="component" value="Unassembled WGS sequence"/>
</dbReference>
<proteinExistence type="predicted"/>
<dbReference type="STRING" id="1182545.A0A072P2I6"/>
<dbReference type="Gene3D" id="3.20.20.100">
    <property type="entry name" value="NADP-dependent oxidoreductase domain"/>
    <property type="match status" value="1"/>
</dbReference>
<dbReference type="GeneID" id="25284615"/>